<feature type="region of interest" description="Disordered" evidence="1">
    <location>
        <begin position="76"/>
        <end position="99"/>
    </location>
</feature>
<organism evidence="2 3">
    <name type="scientific">Lupinus luteus</name>
    <name type="common">European yellow lupine</name>
    <dbReference type="NCBI Taxonomy" id="3873"/>
    <lineage>
        <taxon>Eukaryota</taxon>
        <taxon>Viridiplantae</taxon>
        <taxon>Streptophyta</taxon>
        <taxon>Embryophyta</taxon>
        <taxon>Tracheophyta</taxon>
        <taxon>Spermatophyta</taxon>
        <taxon>Magnoliopsida</taxon>
        <taxon>eudicotyledons</taxon>
        <taxon>Gunneridae</taxon>
        <taxon>Pentapetalae</taxon>
        <taxon>rosids</taxon>
        <taxon>fabids</taxon>
        <taxon>Fabales</taxon>
        <taxon>Fabaceae</taxon>
        <taxon>Papilionoideae</taxon>
        <taxon>50 kb inversion clade</taxon>
        <taxon>genistoids sensu lato</taxon>
        <taxon>core genistoids</taxon>
        <taxon>Genisteae</taxon>
        <taxon>Lupinus</taxon>
    </lineage>
</organism>
<sequence>MDGPTAEPPPPPPPHLSELILSLEQATLMAKELPSTTNPTHLNQIHTSLHYAHQHLSTFLSTLQFPPPLMAAENSLSSANGAAAPDGREPMQIGDDDDDGVVEETSKYIIDEVEEKMRDCFIKNKRPKRPLSPSAAAFIEEKRLSDDGFVGRVKNYDPHAMRIRALDLVYQFHG</sequence>
<dbReference type="PANTHER" id="PTHR37697">
    <property type="entry name" value="AP2-LIKE ETHYLENE-RESPONSIVE TRANSCRIPTION FACTOR SNZ"/>
    <property type="match status" value="1"/>
</dbReference>
<dbReference type="Proteomes" id="UP001497480">
    <property type="component" value="Unassembled WGS sequence"/>
</dbReference>
<accession>A0AAV1Y2B0</accession>
<dbReference type="EMBL" id="CAXHTB010000021">
    <property type="protein sequence ID" value="CAL0328117.1"/>
    <property type="molecule type" value="Genomic_DNA"/>
</dbReference>
<keyword evidence="3" id="KW-1185">Reference proteome</keyword>
<dbReference type="PANTHER" id="PTHR37697:SF2">
    <property type="entry name" value="AP2-LIKE ETHYLENE-RESPONSIVE TRANSCRIPTION FACTOR SNZ"/>
    <property type="match status" value="1"/>
</dbReference>
<gene>
    <name evidence="2" type="ORF">LLUT_LOCUS29177</name>
</gene>
<proteinExistence type="predicted"/>
<evidence type="ECO:0000256" key="1">
    <source>
        <dbReference type="SAM" id="MobiDB-lite"/>
    </source>
</evidence>
<evidence type="ECO:0000313" key="3">
    <source>
        <dbReference type="Proteomes" id="UP001497480"/>
    </source>
</evidence>
<protein>
    <submittedName>
        <fullName evidence="2">Uncharacterized protein</fullName>
    </submittedName>
</protein>
<dbReference type="AlphaFoldDB" id="A0AAV1Y2B0"/>
<name>A0AAV1Y2B0_LUPLU</name>
<reference evidence="2 3" key="1">
    <citation type="submission" date="2024-03" db="EMBL/GenBank/DDBJ databases">
        <authorList>
            <person name="Martinez-Hernandez J."/>
        </authorList>
    </citation>
    <scope>NUCLEOTIDE SEQUENCE [LARGE SCALE GENOMIC DNA]</scope>
</reference>
<evidence type="ECO:0000313" key="2">
    <source>
        <dbReference type="EMBL" id="CAL0328117.1"/>
    </source>
</evidence>
<comment type="caution">
    <text evidence="2">The sequence shown here is derived from an EMBL/GenBank/DDBJ whole genome shotgun (WGS) entry which is preliminary data.</text>
</comment>